<evidence type="ECO:0000313" key="3">
    <source>
        <dbReference type="Proteomes" id="UP001156140"/>
    </source>
</evidence>
<reference evidence="2" key="1">
    <citation type="submission" date="2022-03" db="EMBL/GenBank/DDBJ databases">
        <title>The complete genome sequence of a Methyloterrigena soli.</title>
        <authorList>
            <person name="Zi Z."/>
        </authorList>
    </citation>
    <scope>NUCLEOTIDE SEQUENCE</scope>
    <source>
        <strain evidence="2">M48</strain>
    </source>
</reference>
<comment type="caution">
    <text evidence="2">The sequence shown here is derived from an EMBL/GenBank/DDBJ whole genome shotgun (WGS) entry which is preliminary data.</text>
</comment>
<organism evidence="2 3">
    <name type="scientific">Paradevosia shaoguanensis</name>
    <dbReference type="NCBI Taxonomy" id="1335043"/>
    <lineage>
        <taxon>Bacteria</taxon>
        <taxon>Pseudomonadati</taxon>
        <taxon>Pseudomonadota</taxon>
        <taxon>Alphaproteobacteria</taxon>
        <taxon>Hyphomicrobiales</taxon>
        <taxon>Devosiaceae</taxon>
        <taxon>Paradevosia</taxon>
    </lineage>
</organism>
<dbReference type="Proteomes" id="UP001156140">
    <property type="component" value="Unassembled WGS sequence"/>
</dbReference>
<keyword evidence="1" id="KW-0472">Membrane</keyword>
<evidence type="ECO:0000256" key="1">
    <source>
        <dbReference type="SAM" id="Phobius"/>
    </source>
</evidence>
<keyword evidence="1" id="KW-1133">Transmembrane helix</keyword>
<dbReference type="AlphaFoldDB" id="A0AA41QRU6"/>
<keyword evidence="1" id="KW-0812">Transmembrane</keyword>
<gene>
    <name evidence="2" type="ORF">ML536_20385</name>
</gene>
<proteinExistence type="predicted"/>
<dbReference type="EMBL" id="JALAZD010000004">
    <property type="protein sequence ID" value="MCI0129198.1"/>
    <property type="molecule type" value="Genomic_DNA"/>
</dbReference>
<feature type="transmembrane region" description="Helical" evidence="1">
    <location>
        <begin position="98"/>
        <end position="117"/>
    </location>
</feature>
<accession>A0AA41QRU6</accession>
<evidence type="ECO:0000313" key="2">
    <source>
        <dbReference type="EMBL" id="MCI0129198.1"/>
    </source>
</evidence>
<dbReference type="RefSeq" id="WP_281737142.1">
    <property type="nucleotide sequence ID" value="NZ_JAKETQ010000004.1"/>
</dbReference>
<name>A0AA41QRU6_9HYPH</name>
<keyword evidence="3" id="KW-1185">Reference proteome</keyword>
<sequence>MTQSEAQRMLLEMLRGLKEDIAEDREASRKSRAAMRDRVEEVVERLGKLETTVAVSGHIDAQVRNELDALRTSLAENRAAVQPTIDEWRRVKLMGHGVVWTVGIAGAAFGASAWWFWDQVVAAIRALLRIT</sequence>
<protein>
    <submittedName>
        <fullName evidence="2">DUF1515 domain-containing protein</fullName>
    </submittedName>
</protein>